<accession>A0ABP7JJ64</accession>
<protein>
    <submittedName>
        <fullName evidence="2">Uncharacterized protein</fullName>
    </submittedName>
</protein>
<evidence type="ECO:0000313" key="3">
    <source>
        <dbReference type="Proteomes" id="UP001500888"/>
    </source>
</evidence>
<name>A0ABP7JJ64_9ACTN</name>
<evidence type="ECO:0000256" key="1">
    <source>
        <dbReference type="SAM" id="MobiDB-lite"/>
    </source>
</evidence>
<dbReference type="Proteomes" id="UP001500888">
    <property type="component" value="Unassembled WGS sequence"/>
</dbReference>
<proteinExistence type="predicted"/>
<evidence type="ECO:0000313" key="2">
    <source>
        <dbReference type="EMBL" id="GAA3845415.1"/>
    </source>
</evidence>
<comment type="caution">
    <text evidence="2">The sequence shown here is derived from an EMBL/GenBank/DDBJ whole genome shotgun (WGS) entry which is preliminary data.</text>
</comment>
<dbReference type="EMBL" id="BAAAZR010000063">
    <property type="protein sequence ID" value="GAA3845415.1"/>
    <property type="molecule type" value="Genomic_DNA"/>
</dbReference>
<feature type="compositionally biased region" description="Polar residues" evidence="1">
    <location>
        <begin position="1"/>
        <end position="22"/>
    </location>
</feature>
<reference evidence="3" key="1">
    <citation type="journal article" date="2019" name="Int. J. Syst. Evol. Microbiol.">
        <title>The Global Catalogue of Microorganisms (GCM) 10K type strain sequencing project: providing services to taxonomists for standard genome sequencing and annotation.</title>
        <authorList>
            <consortium name="The Broad Institute Genomics Platform"/>
            <consortium name="The Broad Institute Genome Sequencing Center for Infectious Disease"/>
            <person name="Wu L."/>
            <person name="Ma J."/>
        </authorList>
    </citation>
    <scope>NUCLEOTIDE SEQUENCE [LARGE SCALE GENOMIC DNA]</scope>
    <source>
        <strain evidence="3">JCM 16908</strain>
    </source>
</reference>
<gene>
    <name evidence="2" type="ORF">GCM10022226_80790</name>
</gene>
<feature type="compositionally biased region" description="Basic and acidic residues" evidence="1">
    <location>
        <begin position="26"/>
        <end position="45"/>
    </location>
</feature>
<dbReference type="RefSeq" id="WP_344953183.1">
    <property type="nucleotide sequence ID" value="NZ_BAAAZR010000063.1"/>
</dbReference>
<keyword evidence="3" id="KW-1185">Reference proteome</keyword>
<organism evidence="2 3">
    <name type="scientific">Sphaerisporangium flaviroseum</name>
    <dbReference type="NCBI Taxonomy" id="509199"/>
    <lineage>
        <taxon>Bacteria</taxon>
        <taxon>Bacillati</taxon>
        <taxon>Actinomycetota</taxon>
        <taxon>Actinomycetes</taxon>
        <taxon>Streptosporangiales</taxon>
        <taxon>Streptosporangiaceae</taxon>
        <taxon>Sphaerisporangium</taxon>
    </lineage>
</organism>
<sequence length="52" mass="5468">MPANDSNPKGPNAVTATTTTSLAEPPVRRRQSDHIDLSQTRHPDIADACAAA</sequence>
<feature type="region of interest" description="Disordered" evidence="1">
    <location>
        <begin position="1"/>
        <end position="52"/>
    </location>
</feature>